<dbReference type="eggNOG" id="KOG1052">
    <property type="taxonomic scope" value="Eukaryota"/>
</dbReference>
<dbReference type="InterPro" id="IPR019594">
    <property type="entry name" value="Glu/Gly-bd"/>
</dbReference>
<evidence type="ECO:0000256" key="11">
    <source>
        <dbReference type="ARBA" id="ARBA00023303"/>
    </source>
</evidence>
<dbReference type="Proteomes" id="UP000014500">
    <property type="component" value="Unassembled WGS sequence"/>
</dbReference>
<evidence type="ECO:0000313" key="14">
    <source>
        <dbReference type="EnsemblMetazoa" id="SMAR005531-PA"/>
    </source>
</evidence>
<dbReference type="OMA" id="FHSFAMM"/>
<keyword evidence="5 12" id="KW-1133">Transmembrane helix</keyword>
<proteinExistence type="predicted"/>
<evidence type="ECO:0000256" key="9">
    <source>
        <dbReference type="ARBA" id="ARBA00023180"/>
    </source>
</evidence>
<keyword evidence="6" id="KW-0406">Ion transport</keyword>
<dbReference type="Gene3D" id="3.40.190.10">
    <property type="entry name" value="Periplasmic binding protein-like II"/>
    <property type="match status" value="1"/>
</dbReference>
<dbReference type="EnsemblMetazoa" id="SMAR005531-RA">
    <property type="protein sequence ID" value="SMAR005531-PA"/>
    <property type="gene ID" value="SMAR005531"/>
</dbReference>
<protein>
    <recommendedName>
        <fullName evidence="13">Ionotropic glutamate receptor L-glutamate and glycine-binding domain-containing protein</fullName>
    </recommendedName>
</protein>
<keyword evidence="8" id="KW-0675">Receptor</keyword>
<keyword evidence="11" id="KW-0407">Ion channel</keyword>
<evidence type="ECO:0000313" key="15">
    <source>
        <dbReference type="Proteomes" id="UP000014500"/>
    </source>
</evidence>
<evidence type="ECO:0000256" key="4">
    <source>
        <dbReference type="ARBA" id="ARBA00022692"/>
    </source>
</evidence>
<evidence type="ECO:0000256" key="10">
    <source>
        <dbReference type="ARBA" id="ARBA00023286"/>
    </source>
</evidence>
<accession>T1IWG4</accession>
<reference evidence="15" key="1">
    <citation type="submission" date="2011-05" db="EMBL/GenBank/DDBJ databases">
        <authorList>
            <person name="Richards S.R."/>
            <person name="Qu J."/>
            <person name="Jiang H."/>
            <person name="Jhangiani S.N."/>
            <person name="Agravi P."/>
            <person name="Goodspeed R."/>
            <person name="Gross S."/>
            <person name="Mandapat C."/>
            <person name="Jackson L."/>
            <person name="Mathew T."/>
            <person name="Pu L."/>
            <person name="Thornton R."/>
            <person name="Saada N."/>
            <person name="Wilczek-Boney K.B."/>
            <person name="Lee S."/>
            <person name="Kovar C."/>
            <person name="Wu Y."/>
            <person name="Scherer S.E."/>
            <person name="Worley K.C."/>
            <person name="Muzny D.M."/>
            <person name="Gibbs R."/>
        </authorList>
    </citation>
    <scope>NUCLEOTIDE SEQUENCE</scope>
    <source>
        <strain evidence="15">Brora</strain>
    </source>
</reference>
<feature type="transmembrane region" description="Helical" evidence="12">
    <location>
        <begin position="357"/>
        <end position="379"/>
    </location>
</feature>
<evidence type="ECO:0000256" key="5">
    <source>
        <dbReference type="ARBA" id="ARBA00022989"/>
    </source>
</evidence>
<sequence length="428" mass="49056">MKMYLAMPLFLFFTCEYTTTYFFITSFGIKDIPNIDKPIRVSYIVLLPELGVKINIDGKQALDGFCGHLFDILAKNFNISFDLVETAEARQFGALIKNGTQEYWTGMIGNLVRDKADIAPCVSVTRHRRDVAEYSSKLHSVKHKILFRKLDLDEWDYGFFFKPYSHGVWMCIIAISLLVIFMKLLSTNGFSGRHSITFINRFIYEFLLCWPIVLFGAVPFSKFTSVKISAFVYLLYASIVNSTYSSLLTAFLITIKMKVPFHSFDEMVTQTDYSPLVMRGSSVVEFIPLKFKDHLEIVGNIEEGIDSVFLQKKGFLTSEILANKFIDKNCSFMFADQFVSDETISLAYMKEFMYRDYFNTLILLFRESGLLSLLEAKFIPIWEDCDTSSKFYPVTFGQIVVPYGLFVFGVLVAIVAGLLEKLAAKYFL</sequence>
<keyword evidence="2" id="KW-0813">Transport</keyword>
<dbReference type="PANTHER" id="PTHR42643">
    <property type="entry name" value="IONOTROPIC RECEPTOR 20A-RELATED"/>
    <property type="match status" value="1"/>
</dbReference>
<name>T1IWG4_STRMM</name>
<feature type="transmembrane region" description="Helical" evidence="12">
    <location>
        <begin position="167"/>
        <end position="186"/>
    </location>
</feature>
<evidence type="ECO:0000256" key="2">
    <source>
        <dbReference type="ARBA" id="ARBA00022448"/>
    </source>
</evidence>
<feature type="transmembrane region" description="Helical" evidence="12">
    <location>
        <begin position="198"/>
        <end position="218"/>
    </location>
</feature>
<dbReference type="InterPro" id="IPR052192">
    <property type="entry name" value="Insect_Ionotropic_Sensory_Rcpt"/>
</dbReference>
<dbReference type="Pfam" id="PF10613">
    <property type="entry name" value="Lig_chan-Glu_bd"/>
    <property type="match status" value="1"/>
</dbReference>
<evidence type="ECO:0000256" key="12">
    <source>
        <dbReference type="SAM" id="Phobius"/>
    </source>
</evidence>
<keyword evidence="7 12" id="KW-0472">Membrane</keyword>
<reference evidence="14" key="2">
    <citation type="submission" date="2015-02" db="UniProtKB">
        <authorList>
            <consortium name="EnsemblMetazoa"/>
        </authorList>
    </citation>
    <scope>IDENTIFICATION</scope>
</reference>
<feature type="transmembrane region" description="Helical" evidence="12">
    <location>
        <begin position="230"/>
        <end position="253"/>
    </location>
</feature>
<dbReference type="STRING" id="126957.T1IWG4"/>
<dbReference type="HOGENOM" id="CLU_037166_0_0_1"/>
<evidence type="ECO:0000259" key="13">
    <source>
        <dbReference type="Pfam" id="PF10613"/>
    </source>
</evidence>
<evidence type="ECO:0000256" key="8">
    <source>
        <dbReference type="ARBA" id="ARBA00023170"/>
    </source>
</evidence>
<keyword evidence="9" id="KW-0325">Glycoprotein</keyword>
<dbReference type="PhylomeDB" id="T1IWG4"/>
<keyword evidence="3" id="KW-1003">Cell membrane</keyword>
<keyword evidence="10" id="KW-1071">Ligand-gated ion channel</keyword>
<keyword evidence="4 12" id="KW-0812">Transmembrane</keyword>
<evidence type="ECO:0000256" key="7">
    <source>
        <dbReference type="ARBA" id="ARBA00023136"/>
    </source>
</evidence>
<dbReference type="AlphaFoldDB" id="T1IWG4"/>
<evidence type="ECO:0000256" key="3">
    <source>
        <dbReference type="ARBA" id="ARBA00022475"/>
    </source>
</evidence>
<dbReference type="SUPFAM" id="SSF53850">
    <property type="entry name" value="Periplasmic binding protein-like II"/>
    <property type="match status" value="1"/>
</dbReference>
<comment type="subcellular location">
    <subcellularLocation>
        <location evidence="1">Cell membrane</location>
        <topology evidence="1">Multi-pass membrane protein</topology>
    </subcellularLocation>
</comment>
<organism evidence="14 15">
    <name type="scientific">Strigamia maritima</name>
    <name type="common">European centipede</name>
    <name type="synonym">Geophilus maritimus</name>
    <dbReference type="NCBI Taxonomy" id="126957"/>
    <lineage>
        <taxon>Eukaryota</taxon>
        <taxon>Metazoa</taxon>
        <taxon>Ecdysozoa</taxon>
        <taxon>Arthropoda</taxon>
        <taxon>Myriapoda</taxon>
        <taxon>Chilopoda</taxon>
        <taxon>Pleurostigmophora</taxon>
        <taxon>Geophilomorpha</taxon>
        <taxon>Linotaeniidae</taxon>
        <taxon>Strigamia</taxon>
    </lineage>
</organism>
<dbReference type="EMBL" id="JH431613">
    <property type="status" value="NOT_ANNOTATED_CDS"/>
    <property type="molecule type" value="Genomic_DNA"/>
</dbReference>
<keyword evidence="15" id="KW-1185">Reference proteome</keyword>
<dbReference type="PANTHER" id="PTHR42643:SF24">
    <property type="entry name" value="IONOTROPIC RECEPTOR 60A"/>
    <property type="match status" value="1"/>
</dbReference>
<feature type="transmembrane region" description="Helical" evidence="12">
    <location>
        <begin position="399"/>
        <end position="419"/>
    </location>
</feature>
<evidence type="ECO:0000256" key="6">
    <source>
        <dbReference type="ARBA" id="ARBA00023065"/>
    </source>
</evidence>
<dbReference type="GO" id="GO:0015276">
    <property type="term" value="F:ligand-gated monoatomic ion channel activity"/>
    <property type="evidence" value="ECO:0007669"/>
    <property type="project" value="InterPro"/>
</dbReference>
<feature type="domain" description="Ionotropic glutamate receptor L-glutamate and glycine-binding" evidence="13">
    <location>
        <begin position="53"/>
        <end position="149"/>
    </location>
</feature>
<dbReference type="GO" id="GO:0005886">
    <property type="term" value="C:plasma membrane"/>
    <property type="evidence" value="ECO:0007669"/>
    <property type="project" value="UniProtKB-SubCell"/>
</dbReference>
<evidence type="ECO:0000256" key="1">
    <source>
        <dbReference type="ARBA" id="ARBA00004651"/>
    </source>
</evidence>
<dbReference type="Gene3D" id="1.10.287.70">
    <property type="match status" value="1"/>
</dbReference>